<dbReference type="Proteomes" id="UP001358586">
    <property type="component" value="Chromosome 4"/>
</dbReference>
<gene>
    <name evidence="2" type="ORF">PVK06_012308</name>
</gene>
<name>A0ABR0QB88_GOSAR</name>
<protein>
    <submittedName>
        <fullName evidence="2">Uncharacterized protein</fullName>
    </submittedName>
</protein>
<keyword evidence="3" id="KW-1185">Reference proteome</keyword>
<comment type="caution">
    <text evidence="2">The sequence shown here is derived from an EMBL/GenBank/DDBJ whole genome shotgun (WGS) entry which is preliminary data.</text>
</comment>
<reference evidence="2 3" key="1">
    <citation type="submission" date="2023-03" db="EMBL/GenBank/DDBJ databases">
        <title>WGS of Gossypium arboreum.</title>
        <authorList>
            <person name="Yu D."/>
        </authorList>
    </citation>
    <scope>NUCLEOTIDE SEQUENCE [LARGE SCALE GENOMIC DNA]</scope>
    <source>
        <tissue evidence="2">Leaf</tissue>
    </source>
</reference>
<evidence type="ECO:0000313" key="2">
    <source>
        <dbReference type="EMBL" id="KAK5836516.1"/>
    </source>
</evidence>
<evidence type="ECO:0000256" key="1">
    <source>
        <dbReference type="SAM" id="MobiDB-lite"/>
    </source>
</evidence>
<evidence type="ECO:0000313" key="3">
    <source>
        <dbReference type="Proteomes" id="UP001358586"/>
    </source>
</evidence>
<dbReference type="EMBL" id="JARKNE010000004">
    <property type="protein sequence ID" value="KAK5836516.1"/>
    <property type="molecule type" value="Genomic_DNA"/>
</dbReference>
<proteinExistence type="predicted"/>
<organism evidence="2 3">
    <name type="scientific">Gossypium arboreum</name>
    <name type="common">Tree cotton</name>
    <name type="synonym">Gossypium nanking</name>
    <dbReference type="NCBI Taxonomy" id="29729"/>
    <lineage>
        <taxon>Eukaryota</taxon>
        <taxon>Viridiplantae</taxon>
        <taxon>Streptophyta</taxon>
        <taxon>Embryophyta</taxon>
        <taxon>Tracheophyta</taxon>
        <taxon>Spermatophyta</taxon>
        <taxon>Magnoliopsida</taxon>
        <taxon>eudicotyledons</taxon>
        <taxon>Gunneridae</taxon>
        <taxon>Pentapetalae</taxon>
        <taxon>rosids</taxon>
        <taxon>malvids</taxon>
        <taxon>Malvales</taxon>
        <taxon>Malvaceae</taxon>
        <taxon>Malvoideae</taxon>
        <taxon>Gossypium</taxon>
    </lineage>
</organism>
<accession>A0ABR0QB88</accession>
<sequence length="104" mass="11498">MMNNKEAIKTLQEISSHHEKSLTTLQATTTENKQALQDILRQLSVLTVQLGQPVQSTVVQDGSSDTKAIQGKGKLKVDFNDGFPFSPKLVSIELPVFTDQDLEE</sequence>
<feature type="region of interest" description="Disordered" evidence="1">
    <location>
        <begin position="1"/>
        <end position="26"/>
    </location>
</feature>